<feature type="compositionally biased region" description="Polar residues" evidence="7">
    <location>
        <begin position="13"/>
        <end position="29"/>
    </location>
</feature>
<protein>
    <recommendedName>
        <fullName evidence="6">Pseudouridine synthase</fullName>
        <ecNumber evidence="6">5.4.99.-</ecNumber>
    </recommendedName>
</protein>
<evidence type="ECO:0000256" key="6">
    <source>
        <dbReference type="RuleBase" id="RU362028"/>
    </source>
</evidence>
<dbReference type="InterPro" id="IPR006145">
    <property type="entry name" value="PsdUridine_synth_RsuA/RluA"/>
</dbReference>
<dbReference type="GO" id="GO:0009982">
    <property type="term" value="F:pseudouridine synthase activity"/>
    <property type="evidence" value="ECO:0007669"/>
    <property type="project" value="InterPro"/>
</dbReference>
<keyword evidence="5" id="KW-0694">RNA-binding</keyword>
<keyword evidence="10" id="KW-1185">Reference proteome</keyword>
<gene>
    <name evidence="9" type="primary">rluD</name>
    <name evidence="9" type="ordered locus">CRES_0811</name>
</gene>
<dbReference type="GO" id="GO:0140098">
    <property type="term" value="F:catalytic activity, acting on RNA"/>
    <property type="evidence" value="ECO:0007669"/>
    <property type="project" value="UniProtKB-ARBA"/>
</dbReference>
<dbReference type="InterPro" id="IPR006225">
    <property type="entry name" value="PsdUridine_synth_RluC/D"/>
</dbReference>
<accession>F8E0C6</accession>
<feature type="active site" evidence="4">
    <location>
        <position position="169"/>
    </location>
</feature>
<name>F8E0C6_CORRG</name>
<dbReference type="EMBL" id="CP002857">
    <property type="protein sequence ID" value="AEI09167.1"/>
    <property type="molecule type" value="Genomic_DNA"/>
</dbReference>
<dbReference type="InterPro" id="IPR006224">
    <property type="entry name" value="PsdUridine_synth_RluA-like_CS"/>
</dbReference>
<keyword evidence="9" id="KW-0456">Lyase</keyword>
<dbReference type="GO" id="GO:0003723">
    <property type="term" value="F:RNA binding"/>
    <property type="evidence" value="ECO:0007669"/>
    <property type="project" value="UniProtKB-KW"/>
</dbReference>
<evidence type="ECO:0000259" key="8">
    <source>
        <dbReference type="Pfam" id="PF00849"/>
    </source>
</evidence>
<dbReference type="Gene3D" id="3.10.290.10">
    <property type="entry name" value="RNA-binding S4 domain"/>
    <property type="match status" value="1"/>
</dbReference>
<dbReference type="Gene3D" id="3.30.2350.10">
    <property type="entry name" value="Pseudouridine synthase"/>
    <property type="match status" value="1"/>
</dbReference>
<organism evidence="9 10">
    <name type="scientific">Corynebacterium resistens (strain DSM 45100 / JCM 12819 / GTC 2026 / SICGH 158)</name>
    <dbReference type="NCBI Taxonomy" id="662755"/>
    <lineage>
        <taxon>Bacteria</taxon>
        <taxon>Bacillati</taxon>
        <taxon>Actinomycetota</taxon>
        <taxon>Actinomycetes</taxon>
        <taxon>Mycobacteriales</taxon>
        <taxon>Corynebacteriaceae</taxon>
        <taxon>Corynebacterium</taxon>
    </lineage>
</organism>
<dbReference type="CDD" id="cd02869">
    <property type="entry name" value="PseudoU_synth_RluA_like"/>
    <property type="match status" value="1"/>
</dbReference>
<dbReference type="GO" id="GO:0016829">
    <property type="term" value="F:lyase activity"/>
    <property type="evidence" value="ECO:0007669"/>
    <property type="project" value="UniProtKB-KW"/>
</dbReference>
<dbReference type="NCBIfam" id="TIGR00005">
    <property type="entry name" value="rluA_subfam"/>
    <property type="match status" value="1"/>
</dbReference>
<dbReference type="eggNOG" id="COG0564">
    <property type="taxonomic scope" value="Bacteria"/>
</dbReference>
<proteinExistence type="inferred from homology"/>
<comment type="catalytic activity">
    <reaction evidence="1 6">
        <text>a uridine in RNA = a pseudouridine in RNA</text>
        <dbReference type="Rhea" id="RHEA:48348"/>
        <dbReference type="Rhea" id="RHEA-COMP:12068"/>
        <dbReference type="Rhea" id="RHEA-COMP:12069"/>
        <dbReference type="ChEBI" id="CHEBI:65314"/>
        <dbReference type="ChEBI" id="CHEBI:65315"/>
    </reaction>
</comment>
<feature type="region of interest" description="Disordered" evidence="7">
    <location>
        <begin position="1"/>
        <end position="37"/>
    </location>
</feature>
<comment type="similarity">
    <text evidence="2 6">Belongs to the pseudouridine synthase RluA family.</text>
</comment>
<evidence type="ECO:0000256" key="7">
    <source>
        <dbReference type="SAM" id="MobiDB-lite"/>
    </source>
</evidence>
<dbReference type="SUPFAM" id="SSF55120">
    <property type="entry name" value="Pseudouridine synthase"/>
    <property type="match status" value="1"/>
</dbReference>
<dbReference type="InterPro" id="IPR036986">
    <property type="entry name" value="S4_RNA-bd_sf"/>
</dbReference>
<evidence type="ECO:0000256" key="3">
    <source>
        <dbReference type="ARBA" id="ARBA00023235"/>
    </source>
</evidence>
<dbReference type="AlphaFoldDB" id="F8E0C6"/>
<dbReference type="PANTHER" id="PTHR21600:SF44">
    <property type="entry name" value="RIBOSOMAL LARGE SUBUNIT PSEUDOURIDINE SYNTHASE D"/>
    <property type="match status" value="1"/>
</dbReference>
<evidence type="ECO:0000256" key="5">
    <source>
        <dbReference type="PROSITE-ProRule" id="PRU00182"/>
    </source>
</evidence>
<evidence type="ECO:0000313" key="9">
    <source>
        <dbReference type="EMBL" id="AEI09167.1"/>
    </source>
</evidence>
<sequence length="339" mass="36520">MRPIDAEFARSGDSFSESGGPQSSNASSPRENRVLPVPDGLAGMRVDAGLSKLLGLSRTVVAQLAESNDVLMEGAPVGKSDRLVAGAWLDITLPEPPRDLANEPPQLVEGMDILYSDEDVIVVDKPVGVAAHPTLGWEGPTVTAGLAAAGFRISTSGPPERKGIVQRLDVGTSGAMVVAASERAYSLLKRAFRDREVDKTYHALVQGHPDPTSGTIDAPIARHPSAGWRFAVRDDGKHAVTHYDTLEAHRQASLLKVKLETGRTHQIRVHFSSLHHPLVGDPMYGSDPHLAEKLGLIRQWLHAVELGFPHPSGKWMTIESPYPKDLAVALDRLRDANGI</sequence>
<dbReference type="PANTHER" id="PTHR21600">
    <property type="entry name" value="MITOCHONDRIAL RNA PSEUDOURIDINE SYNTHASE"/>
    <property type="match status" value="1"/>
</dbReference>
<dbReference type="KEGG" id="crd:CRES_0811"/>
<dbReference type="PROSITE" id="PS01129">
    <property type="entry name" value="PSI_RLU"/>
    <property type="match status" value="1"/>
</dbReference>
<keyword evidence="3 6" id="KW-0413">Isomerase</keyword>
<evidence type="ECO:0000256" key="1">
    <source>
        <dbReference type="ARBA" id="ARBA00000073"/>
    </source>
</evidence>
<dbReference type="HOGENOM" id="CLU_016902_4_4_11"/>
<dbReference type="Pfam" id="PF00849">
    <property type="entry name" value="PseudoU_synth_2"/>
    <property type="match status" value="1"/>
</dbReference>
<comment type="function">
    <text evidence="6">Responsible for synthesis of pseudouridine from uracil.</text>
</comment>
<dbReference type="Proteomes" id="UP000000492">
    <property type="component" value="Chromosome"/>
</dbReference>
<feature type="compositionally biased region" description="Basic and acidic residues" evidence="7">
    <location>
        <begin position="1"/>
        <end position="10"/>
    </location>
</feature>
<dbReference type="PROSITE" id="PS50889">
    <property type="entry name" value="S4"/>
    <property type="match status" value="1"/>
</dbReference>
<dbReference type="InterPro" id="IPR050188">
    <property type="entry name" value="RluA_PseudoU_synthase"/>
</dbReference>
<evidence type="ECO:0000256" key="4">
    <source>
        <dbReference type="PIRSR" id="PIRSR606225-1"/>
    </source>
</evidence>
<dbReference type="EC" id="5.4.99.-" evidence="6"/>
<dbReference type="GO" id="GO:0000455">
    <property type="term" value="P:enzyme-directed rRNA pseudouridine synthesis"/>
    <property type="evidence" value="ECO:0007669"/>
    <property type="project" value="TreeGrafter"/>
</dbReference>
<dbReference type="InterPro" id="IPR020103">
    <property type="entry name" value="PsdUridine_synth_cat_dom_sf"/>
</dbReference>
<evidence type="ECO:0000313" key="10">
    <source>
        <dbReference type="Proteomes" id="UP000000492"/>
    </source>
</evidence>
<evidence type="ECO:0000256" key="2">
    <source>
        <dbReference type="ARBA" id="ARBA00010876"/>
    </source>
</evidence>
<feature type="domain" description="Pseudouridine synthase RsuA/RluA-like" evidence="8">
    <location>
        <begin position="119"/>
        <end position="273"/>
    </location>
</feature>
<reference evidence="9 10" key="1">
    <citation type="journal article" date="2012" name="BMC Genomics">
        <title>Complete genome sequence, lifestyle, and multi-drug resistance of the human pathogen Corynebacterium resistens DSM 45100 isolated from blood samples of a leukemia patient.</title>
        <authorList>
            <person name="Schroder J."/>
            <person name="Maus I."/>
            <person name="Meyer K."/>
            <person name="Wordemann S."/>
            <person name="Blom J."/>
            <person name="Jaenicke S."/>
            <person name="Schneider J."/>
            <person name="Trost E."/>
            <person name="Tauch A."/>
        </authorList>
    </citation>
    <scope>NUCLEOTIDE SEQUENCE [LARGE SCALE GENOMIC DNA]</scope>
    <source>
        <strain evidence="10">DSM 45100 / JCM 12819 / CCUG 50093 / GTC 2026 / SICGH 158</strain>
    </source>
</reference>
<dbReference type="STRING" id="662755.CRES_0811"/>